<feature type="transmembrane region" description="Helical" evidence="2">
    <location>
        <begin position="49"/>
        <end position="67"/>
    </location>
</feature>
<accession>A0ABU2KAD3</accession>
<sequence length="75" mass="8083">MLPVLHPRMHSGVDSSRVEPIAESSDGPLLLKPPGVFAKNYGSLTPPGVLMTHVLHGLVVGLVYGWLARRLLLDC</sequence>
<evidence type="ECO:0000256" key="2">
    <source>
        <dbReference type="SAM" id="Phobius"/>
    </source>
</evidence>
<name>A0ABU2KAD3_9ACTN</name>
<proteinExistence type="predicted"/>
<dbReference type="EMBL" id="JAVREI010000010">
    <property type="protein sequence ID" value="MDT0277098.1"/>
    <property type="molecule type" value="Genomic_DNA"/>
</dbReference>
<keyword evidence="2" id="KW-0472">Membrane</keyword>
<comment type="caution">
    <text evidence="3">The sequence shown here is derived from an EMBL/GenBank/DDBJ whole genome shotgun (WGS) entry which is preliminary data.</text>
</comment>
<evidence type="ECO:0000313" key="3">
    <source>
        <dbReference type="EMBL" id="MDT0277098.1"/>
    </source>
</evidence>
<keyword evidence="2" id="KW-1133">Transmembrane helix</keyword>
<dbReference type="Proteomes" id="UP001183222">
    <property type="component" value="Unassembled WGS sequence"/>
</dbReference>
<gene>
    <name evidence="3" type="ORF">RM425_14405</name>
</gene>
<organism evidence="3 4">
    <name type="scientific">Blastococcus goldschmidtiae</name>
    <dbReference type="NCBI Taxonomy" id="3075546"/>
    <lineage>
        <taxon>Bacteria</taxon>
        <taxon>Bacillati</taxon>
        <taxon>Actinomycetota</taxon>
        <taxon>Actinomycetes</taxon>
        <taxon>Geodermatophilales</taxon>
        <taxon>Geodermatophilaceae</taxon>
        <taxon>Blastococcus</taxon>
    </lineage>
</organism>
<keyword evidence="2" id="KW-0812">Transmembrane</keyword>
<evidence type="ECO:0000313" key="4">
    <source>
        <dbReference type="Proteomes" id="UP001183222"/>
    </source>
</evidence>
<dbReference type="RefSeq" id="WP_311345909.1">
    <property type="nucleotide sequence ID" value="NZ_JAVREI010000010.1"/>
</dbReference>
<feature type="region of interest" description="Disordered" evidence="1">
    <location>
        <begin position="1"/>
        <end position="26"/>
    </location>
</feature>
<reference evidence="4" key="1">
    <citation type="submission" date="2023-07" db="EMBL/GenBank/DDBJ databases">
        <title>30 novel species of actinomycetes from the DSMZ collection.</title>
        <authorList>
            <person name="Nouioui I."/>
        </authorList>
    </citation>
    <scope>NUCLEOTIDE SEQUENCE [LARGE SCALE GENOMIC DNA]</scope>
    <source>
        <strain evidence="4">DSM 46792</strain>
    </source>
</reference>
<keyword evidence="4" id="KW-1185">Reference proteome</keyword>
<evidence type="ECO:0000256" key="1">
    <source>
        <dbReference type="SAM" id="MobiDB-lite"/>
    </source>
</evidence>
<protein>
    <submittedName>
        <fullName evidence="3">Uncharacterized protein</fullName>
    </submittedName>
</protein>